<dbReference type="InterPro" id="IPR001706">
    <property type="entry name" value="Ribosomal_bL35"/>
</dbReference>
<reference evidence="6 7" key="1">
    <citation type="journal article" date="2016" name="Nat. Commun.">
        <title>Thousands of microbial genomes shed light on interconnected biogeochemical processes in an aquifer system.</title>
        <authorList>
            <person name="Anantharaman K."/>
            <person name="Brown C.T."/>
            <person name="Hug L.A."/>
            <person name="Sharon I."/>
            <person name="Castelle C.J."/>
            <person name="Probst A.J."/>
            <person name="Thomas B.C."/>
            <person name="Singh A."/>
            <person name="Wilkins M.J."/>
            <person name="Karaoz U."/>
            <person name="Brodie E.L."/>
            <person name="Williams K.H."/>
            <person name="Hubbard S.S."/>
            <person name="Banfield J.F."/>
        </authorList>
    </citation>
    <scope>NUCLEOTIDE SEQUENCE [LARGE SCALE GENOMIC DNA]</scope>
</reference>
<feature type="compositionally biased region" description="Basic and acidic residues" evidence="5">
    <location>
        <begin position="27"/>
        <end position="42"/>
    </location>
</feature>
<dbReference type="AlphaFoldDB" id="A0A1F6LJ75"/>
<evidence type="ECO:0000256" key="1">
    <source>
        <dbReference type="ARBA" id="ARBA00006598"/>
    </source>
</evidence>
<evidence type="ECO:0000256" key="3">
    <source>
        <dbReference type="ARBA" id="ARBA00023274"/>
    </source>
</evidence>
<protein>
    <recommendedName>
        <fullName evidence="4">Large ribosomal subunit protein bL35</fullName>
    </recommendedName>
</protein>
<dbReference type="Pfam" id="PF01632">
    <property type="entry name" value="Ribosomal_L35p"/>
    <property type="match status" value="1"/>
</dbReference>
<dbReference type="Gene3D" id="4.10.410.60">
    <property type="match status" value="1"/>
</dbReference>
<evidence type="ECO:0000256" key="2">
    <source>
        <dbReference type="ARBA" id="ARBA00022980"/>
    </source>
</evidence>
<evidence type="ECO:0000256" key="4">
    <source>
        <dbReference type="HAMAP-Rule" id="MF_00514"/>
    </source>
</evidence>
<dbReference type="GO" id="GO:0006412">
    <property type="term" value="P:translation"/>
    <property type="evidence" value="ECO:0007669"/>
    <property type="project" value="UniProtKB-UniRule"/>
</dbReference>
<organism evidence="6 7">
    <name type="scientific">Candidatus Magasanikbacteria bacterium RIFCSPHIGHO2_01_FULL_33_34</name>
    <dbReference type="NCBI Taxonomy" id="1798671"/>
    <lineage>
        <taxon>Bacteria</taxon>
        <taxon>Candidatus Magasanikiibacteriota</taxon>
    </lineage>
</organism>
<dbReference type="InterPro" id="IPR037229">
    <property type="entry name" value="Ribosomal_bL35_sf"/>
</dbReference>
<gene>
    <name evidence="4" type="primary">rpmI</name>
    <name evidence="6" type="ORF">A2725_01360</name>
</gene>
<keyword evidence="3 4" id="KW-0687">Ribonucleoprotein</keyword>
<keyword evidence="2 4" id="KW-0689">Ribosomal protein</keyword>
<evidence type="ECO:0000313" key="6">
    <source>
        <dbReference type="EMBL" id="OGH59457.1"/>
    </source>
</evidence>
<comment type="similarity">
    <text evidence="1 4">Belongs to the bacterial ribosomal protein bL35 family.</text>
</comment>
<proteinExistence type="inferred from homology"/>
<accession>A0A1F6LJ75</accession>
<feature type="region of interest" description="Disordered" evidence="5">
    <location>
        <begin position="1"/>
        <end position="68"/>
    </location>
</feature>
<dbReference type="HAMAP" id="MF_00514">
    <property type="entry name" value="Ribosomal_bL35"/>
    <property type="match status" value="1"/>
</dbReference>
<dbReference type="InterPro" id="IPR021137">
    <property type="entry name" value="Ribosomal_bL35-like"/>
</dbReference>
<comment type="caution">
    <text evidence="6">The sequence shown here is derived from an EMBL/GenBank/DDBJ whole genome shotgun (WGS) entry which is preliminary data.</text>
</comment>
<evidence type="ECO:0000313" key="7">
    <source>
        <dbReference type="Proteomes" id="UP000177067"/>
    </source>
</evidence>
<sequence length="68" mass="7937">MPKLKTHKATAKRFQIKKSKKGITILKRNDGQDHFNSRESGKTKRNKKTDNTMSRTMKKTILRAMPHN</sequence>
<dbReference type="GO" id="GO:0003735">
    <property type="term" value="F:structural constituent of ribosome"/>
    <property type="evidence" value="ECO:0007669"/>
    <property type="project" value="InterPro"/>
</dbReference>
<dbReference type="Proteomes" id="UP000177067">
    <property type="component" value="Unassembled WGS sequence"/>
</dbReference>
<name>A0A1F6LJ75_9BACT</name>
<dbReference type="GO" id="GO:1990904">
    <property type="term" value="C:ribonucleoprotein complex"/>
    <property type="evidence" value="ECO:0007669"/>
    <property type="project" value="UniProtKB-KW"/>
</dbReference>
<dbReference type="SUPFAM" id="SSF143034">
    <property type="entry name" value="L35p-like"/>
    <property type="match status" value="1"/>
</dbReference>
<dbReference type="GO" id="GO:0005840">
    <property type="term" value="C:ribosome"/>
    <property type="evidence" value="ECO:0007669"/>
    <property type="project" value="UniProtKB-KW"/>
</dbReference>
<dbReference type="EMBL" id="MFPS01000007">
    <property type="protein sequence ID" value="OGH59457.1"/>
    <property type="molecule type" value="Genomic_DNA"/>
</dbReference>
<evidence type="ECO:0000256" key="5">
    <source>
        <dbReference type="SAM" id="MobiDB-lite"/>
    </source>
</evidence>
<feature type="compositionally biased region" description="Basic residues" evidence="5">
    <location>
        <begin position="1"/>
        <end position="21"/>
    </location>
</feature>